<dbReference type="SUPFAM" id="SSF53659">
    <property type="entry name" value="Isocitrate/Isopropylmalate dehydrogenase-like"/>
    <property type="match status" value="1"/>
</dbReference>
<evidence type="ECO:0000256" key="9">
    <source>
        <dbReference type="ARBA" id="ARBA00046608"/>
    </source>
</evidence>
<evidence type="ECO:0000256" key="2">
    <source>
        <dbReference type="ARBA" id="ARBA00022490"/>
    </source>
</evidence>
<keyword evidence="7 10" id="KW-1208">Phospholipid metabolism</keyword>
<evidence type="ECO:0000256" key="5">
    <source>
        <dbReference type="ARBA" id="ARBA00023098"/>
    </source>
</evidence>
<dbReference type="Proteomes" id="UP001161325">
    <property type="component" value="Unassembled WGS sequence"/>
</dbReference>
<dbReference type="EMBL" id="BRXS01000006">
    <property type="protein sequence ID" value="GLC27242.1"/>
    <property type="molecule type" value="Genomic_DNA"/>
</dbReference>
<evidence type="ECO:0000313" key="13">
    <source>
        <dbReference type="Proteomes" id="UP001161325"/>
    </source>
</evidence>
<dbReference type="GO" id="GO:0005737">
    <property type="term" value="C:cytoplasm"/>
    <property type="evidence" value="ECO:0007669"/>
    <property type="project" value="UniProtKB-SubCell"/>
</dbReference>
<protein>
    <recommendedName>
        <fullName evidence="8 10">Phosphate acyltransferase</fullName>
        <ecNumber evidence="8 10">2.3.1.274</ecNumber>
    </recommendedName>
    <alternativeName>
        <fullName evidence="10">Acyl-ACP phosphotransacylase</fullName>
    </alternativeName>
    <alternativeName>
        <fullName evidence="10">Acyl-[acyl-carrier-protein]--phosphate acyltransferase</fullName>
    </alternativeName>
    <alternativeName>
        <fullName evidence="10">Phosphate-acyl-ACP acyltransferase</fullName>
    </alternativeName>
</protein>
<dbReference type="GO" id="GO:0043811">
    <property type="term" value="F:phosphate:acyl-[acyl carrier protein] acyltransferase activity"/>
    <property type="evidence" value="ECO:0007669"/>
    <property type="project" value="UniProtKB-UniRule"/>
</dbReference>
<keyword evidence="2 10" id="KW-0963">Cytoplasm</keyword>
<gene>
    <name evidence="10" type="primary">plsX</name>
    <name evidence="12" type="ORF">rosag_37550</name>
</gene>
<keyword evidence="12" id="KW-0012">Acyltransferase</keyword>
<keyword evidence="13" id="KW-1185">Reference proteome</keyword>
<evidence type="ECO:0000256" key="1">
    <source>
        <dbReference type="ARBA" id="ARBA00001232"/>
    </source>
</evidence>
<comment type="subcellular location">
    <subcellularLocation>
        <location evidence="10">Cytoplasm</location>
    </subcellularLocation>
    <text evidence="10">Associated with the membrane possibly through PlsY.</text>
</comment>
<dbReference type="Pfam" id="PF02504">
    <property type="entry name" value="FA_synthesis"/>
    <property type="match status" value="1"/>
</dbReference>
<sequence length="348" mass="36130">MARVALDAMGGDFAPRATVAGALLALAELEREHTVQLVGQSAVVQATIDELLAGEMAAHAALRDRLELVEAPDVITMTDKPSVALRGKPQSSMVVGLRLQAEGRSDAFVSAGNTGAQMAASAFVLGRHEGLARPAIGTLFPTARKPVVVLDSGANVDSSAEELVQFARIGTVYAEDMLGRPNPTVGLLSIGEEAEKGNAAVKEAHQLLLASGLNFLGNVEGRDIPVGQCDRGPIDVVVCDGFVGNVLLKFYEALAPTLMGMFAKALGAERAALEEAFRELDYSDHGGAPLLGVKGVSIISHGKSGPRAIKNAIRVALRASESRMSEHVGRRLAEGTASRAATDGAPAA</sequence>
<comment type="subunit">
    <text evidence="9 10">Homodimer. Probably interacts with PlsY.</text>
</comment>
<comment type="similarity">
    <text evidence="10">Belongs to the PlsX family.</text>
</comment>
<dbReference type="InterPro" id="IPR012281">
    <property type="entry name" value="Phospholipid_synth_PlsX-like"/>
</dbReference>
<comment type="catalytic activity">
    <reaction evidence="1 10">
        <text>a fatty acyl-[ACP] + phosphate = an acyl phosphate + holo-[ACP]</text>
        <dbReference type="Rhea" id="RHEA:42292"/>
        <dbReference type="Rhea" id="RHEA-COMP:9685"/>
        <dbReference type="Rhea" id="RHEA-COMP:14125"/>
        <dbReference type="ChEBI" id="CHEBI:43474"/>
        <dbReference type="ChEBI" id="CHEBI:59918"/>
        <dbReference type="ChEBI" id="CHEBI:64479"/>
        <dbReference type="ChEBI" id="CHEBI:138651"/>
        <dbReference type="EC" id="2.3.1.274"/>
    </reaction>
</comment>
<keyword evidence="4 10" id="KW-0808">Transferase</keyword>
<comment type="function">
    <text evidence="10">Catalyzes the reversible formation of acyl-phosphate (acyl-PO(4)) from acyl-[acyl-carrier-protein] (acyl-ACP). This enzyme utilizes acyl-ACP as fatty acyl donor, but not acyl-CoA.</text>
</comment>
<dbReference type="NCBIfam" id="TIGR00182">
    <property type="entry name" value="plsX"/>
    <property type="match status" value="1"/>
</dbReference>
<evidence type="ECO:0000256" key="3">
    <source>
        <dbReference type="ARBA" id="ARBA00022516"/>
    </source>
</evidence>
<evidence type="ECO:0000256" key="6">
    <source>
        <dbReference type="ARBA" id="ARBA00023209"/>
    </source>
</evidence>
<keyword evidence="3 10" id="KW-0444">Lipid biosynthesis</keyword>
<evidence type="ECO:0000256" key="4">
    <source>
        <dbReference type="ARBA" id="ARBA00022679"/>
    </source>
</evidence>
<dbReference type="PANTHER" id="PTHR30100:SF1">
    <property type="entry name" value="PHOSPHATE ACYLTRANSFERASE"/>
    <property type="match status" value="1"/>
</dbReference>
<feature type="region of interest" description="Disordered" evidence="11">
    <location>
        <begin position="327"/>
        <end position="348"/>
    </location>
</feature>
<dbReference type="PIRSF" id="PIRSF002465">
    <property type="entry name" value="Phsphlp_syn_PlsX"/>
    <property type="match status" value="1"/>
</dbReference>
<evidence type="ECO:0000313" key="12">
    <source>
        <dbReference type="EMBL" id="GLC27242.1"/>
    </source>
</evidence>
<comment type="caution">
    <text evidence="12">The sequence shown here is derived from an EMBL/GenBank/DDBJ whole genome shotgun (WGS) entry which is preliminary data.</text>
</comment>
<evidence type="ECO:0000256" key="10">
    <source>
        <dbReference type="HAMAP-Rule" id="MF_00019"/>
    </source>
</evidence>
<proteinExistence type="inferred from homology"/>
<dbReference type="AlphaFoldDB" id="A0AA37QBH5"/>
<dbReference type="GO" id="GO:0006633">
    <property type="term" value="P:fatty acid biosynthetic process"/>
    <property type="evidence" value="ECO:0007669"/>
    <property type="project" value="UniProtKB-UniRule"/>
</dbReference>
<keyword evidence="6 10" id="KW-0594">Phospholipid biosynthesis</keyword>
<dbReference type="GO" id="GO:0008654">
    <property type="term" value="P:phospholipid biosynthetic process"/>
    <property type="evidence" value="ECO:0007669"/>
    <property type="project" value="UniProtKB-KW"/>
</dbReference>
<dbReference type="HAMAP" id="MF_00019">
    <property type="entry name" value="PlsX"/>
    <property type="match status" value="1"/>
</dbReference>
<name>A0AA37QBH5_9BACT</name>
<keyword evidence="5 10" id="KW-0443">Lipid metabolism</keyword>
<dbReference type="PANTHER" id="PTHR30100">
    <property type="entry name" value="FATTY ACID/PHOSPHOLIPID SYNTHESIS PROTEIN PLSX"/>
    <property type="match status" value="1"/>
</dbReference>
<dbReference type="InterPro" id="IPR003664">
    <property type="entry name" value="FA_synthesis"/>
</dbReference>
<accession>A0AA37QBH5</accession>
<dbReference type="RefSeq" id="WP_425607521.1">
    <property type="nucleotide sequence ID" value="NZ_BRXS01000006.1"/>
</dbReference>
<dbReference type="Gene3D" id="3.40.718.10">
    <property type="entry name" value="Isopropylmalate Dehydrogenase"/>
    <property type="match status" value="1"/>
</dbReference>
<dbReference type="EC" id="2.3.1.274" evidence="8 10"/>
<organism evidence="12 13">
    <name type="scientific">Roseisolibacter agri</name>
    <dbReference type="NCBI Taxonomy" id="2014610"/>
    <lineage>
        <taxon>Bacteria</taxon>
        <taxon>Pseudomonadati</taxon>
        <taxon>Gemmatimonadota</taxon>
        <taxon>Gemmatimonadia</taxon>
        <taxon>Gemmatimonadales</taxon>
        <taxon>Gemmatimonadaceae</taxon>
        <taxon>Roseisolibacter</taxon>
    </lineage>
</organism>
<evidence type="ECO:0000256" key="7">
    <source>
        <dbReference type="ARBA" id="ARBA00023264"/>
    </source>
</evidence>
<comment type="pathway">
    <text evidence="10">Lipid metabolism; phospholipid metabolism.</text>
</comment>
<evidence type="ECO:0000256" key="11">
    <source>
        <dbReference type="SAM" id="MobiDB-lite"/>
    </source>
</evidence>
<reference evidence="12" key="1">
    <citation type="submission" date="2022-08" db="EMBL/GenBank/DDBJ databases">
        <title>Draft genome sequencing of Roseisolibacter agri AW1220.</title>
        <authorList>
            <person name="Tobiishi Y."/>
            <person name="Tonouchi A."/>
        </authorList>
    </citation>
    <scope>NUCLEOTIDE SEQUENCE</scope>
    <source>
        <strain evidence="12">AW1220</strain>
    </source>
</reference>
<evidence type="ECO:0000256" key="8">
    <source>
        <dbReference type="ARBA" id="ARBA00024069"/>
    </source>
</evidence>